<gene>
    <name evidence="1" type="ORF">L1987_25560</name>
</gene>
<keyword evidence="2" id="KW-1185">Reference proteome</keyword>
<proteinExistence type="predicted"/>
<dbReference type="Proteomes" id="UP001056120">
    <property type="component" value="Linkage Group LG09"/>
</dbReference>
<reference evidence="1 2" key="2">
    <citation type="journal article" date="2022" name="Mol. Ecol. Resour.">
        <title>The genomes of chicory, endive, great burdock and yacon provide insights into Asteraceae paleo-polyploidization history and plant inulin production.</title>
        <authorList>
            <person name="Fan W."/>
            <person name="Wang S."/>
            <person name="Wang H."/>
            <person name="Wang A."/>
            <person name="Jiang F."/>
            <person name="Liu H."/>
            <person name="Zhao H."/>
            <person name="Xu D."/>
            <person name="Zhang Y."/>
        </authorList>
    </citation>
    <scope>NUCLEOTIDE SEQUENCE [LARGE SCALE GENOMIC DNA]</scope>
    <source>
        <strain evidence="2">cv. Yunnan</strain>
        <tissue evidence="1">Leaves</tissue>
    </source>
</reference>
<comment type="caution">
    <text evidence="1">The sequence shown here is derived from an EMBL/GenBank/DDBJ whole genome shotgun (WGS) entry which is preliminary data.</text>
</comment>
<accession>A0ACB9I879</accession>
<dbReference type="EMBL" id="CM042026">
    <property type="protein sequence ID" value="KAI3804195.1"/>
    <property type="molecule type" value="Genomic_DNA"/>
</dbReference>
<reference evidence="2" key="1">
    <citation type="journal article" date="2022" name="Mol. Ecol. Resour.">
        <title>The genomes of chicory, endive, great burdock and yacon provide insights into Asteraceae palaeo-polyploidization history and plant inulin production.</title>
        <authorList>
            <person name="Fan W."/>
            <person name="Wang S."/>
            <person name="Wang H."/>
            <person name="Wang A."/>
            <person name="Jiang F."/>
            <person name="Liu H."/>
            <person name="Zhao H."/>
            <person name="Xu D."/>
            <person name="Zhang Y."/>
        </authorList>
    </citation>
    <scope>NUCLEOTIDE SEQUENCE [LARGE SCALE GENOMIC DNA]</scope>
    <source>
        <strain evidence="2">cv. Yunnan</strain>
    </source>
</reference>
<name>A0ACB9I879_9ASTR</name>
<protein>
    <submittedName>
        <fullName evidence="1">Uncharacterized protein</fullName>
    </submittedName>
</protein>
<evidence type="ECO:0000313" key="2">
    <source>
        <dbReference type="Proteomes" id="UP001056120"/>
    </source>
</evidence>
<organism evidence="1 2">
    <name type="scientific">Smallanthus sonchifolius</name>
    <dbReference type="NCBI Taxonomy" id="185202"/>
    <lineage>
        <taxon>Eukaryota</taxon>
        <taxon>Viridiplantae</taxon>
        <taxon>Streptophyta</taxon>
        <taxon>Embryophyta</taxon>
        <taxon>Tracheophyta</taxon>
        <taxon>Spermatophyta</taxon>
        <taxon>Magnoliopsida</taxon>
        <taxon>eudicotyledons</taxon>
        <taxon>Gunneridae</taxon>
        <taxon>Pentapetalae</taxon>
        <taxon>asterids</taxon>
        <taxon>campanulids</taxon>
        <taxon>Asterales</taxon>
        <taxon>Asteraceae</taxon>
        <taxon>Asteroideae</taxon>
        <taxon>Heliantheae alliance</taxon>
        <taxon>Millerieae</taxon>
        <taxon>Smallanthus</taxon>
    </lineage>
</organism>
<sequence length="166" mass="17013">MLSGEAAGGHGLGDRIAPSPTVSVGESVSQLPDVHVHVPGSGLESESDVNGIDEIHLVSAVGVHASVGIDGEVNPNEWNETSISSAVQVDRDGVGTAMQLDNLLPDTNRDDGMHASTKPLAVASNSPPTFGFRPLLSVDLWALLCSSVNGWGITDGGEGRGEVLVV</sequence>
<evidence type="ECO:0000313" key="1">
    <source>
        <dbReference type="EMBL" id="KAI3804195.1"/>
    </source>
</evidence>